<evidence type="ECO:0000256" key="2">
    <source>
        <dbReference type="SAM" id="Phobius"/>
    </source>
</evidence>
<dbReference type="InterPro" id="IPR021840">
    <property type="entry name" value="DUF3433"/>
</dbReference>
<evidence type="ECO:0000256" key="1">
    <source>
        <dbReference type="SAM" id="MobiDB-lite"/>
    </source>
</evidence>
<dbReference type="Pfam" id="PF11915">
    <property type="entry name" value="DUF3433"/>
    <property type="match status" value="2"/>
</dbReference>
<feature type="transmembrane region" description="Helical" evidence="2">
    <location>
        <begin position="755"/>
        <end position="782"/>
    </location>
</feature>
<gene>
    <name evidence="3" type="ORF">KHLLAP_LOCUS12590</name>
</gene>
<keyword evidence="2" id="KW-0812">Transmembrane</keyword>
<keyword evidence="2" id="KW-0472">Membrane</keyword>
<feature type="transmembrane region" description="Helical" evidence="2">
    <location>
        <begin position="109"/>
        <end position="130"/>
    </location>
</feature>
<proteinExistence type="predicted"/>
<dbReference type="AlphaFoldDB" id="A0AAI8YLY0"/>
<feature type="transmembrane region" description="Helical" evidence="2">
    <location>
        <begin position="726"/>
        <end position="749"/>
    </location>
</feature>
<evidence type="ECO:0000313" key="4">
    <source>
        <dbReference type="Proteomes" id="UP001295740"/>
    </source>
</evidence>
<dbReference type="PANTHER" id="PTHR37544">
    <property type="entry name" value="SPRAY-RELATED"/>
    <property type="match status" value="1"/>
</dbReference>
<feature type="region of interest" description="Disordered" evidence="1">
    <location>
        <begin position="163"/>
        <end position="183"/>
    </location>
</feature>
<dbReference type="EMBL" id="CAUWAG010000018">
    <property type="protein sequence ID" value="CAJ2512122.1"/>
    <property type="molecule type" value="Genomic_DNA"/>
</dbReference>
<feature type="transmembrane region" description="Helical" evidence="2">
    <location>
        <begin position="486"/>
        <end position="505"/>
    </location>
</feature>
<accession>A0AAI8YLY0</accession>
<feature type="transmembrane region" description="Helical" evidence="2">
    <location>
        <begin position="662"/>
        <end position="681"/>
    </location>
</feature>
<keyword evidence="4" id="KW-1185">Reference proteome</keyword>
<name>A0AAI8YLY0_9PEZI</name>
<reference evidence="3" key="1">
    <citation type="submission" date="2023-10" db="EMBL/GenBank/DDBJ databases">
        <authorList>
            <person name="Hackl T."/>
        </authorList>
    </citation>
    <scope>NUCLEOTIDE SEQUENCE</scope>
</reference>
<comment type="caution">
    <text evidence="3">The sequence shown here is derived from an EMBL/GenBank/DDBJ whole genome shotgun (WGS) entry which is preliminary data.</text>
</comment>
<protein>
    <submittedName>
        <fullName evidence="3">Uu.00g077470.m01.CDS01</fullName>
    </submittedName>
</protein>
<evidence type="ECO:0000313" key="3">
    <source>
        <dbReference type="EMBL" id="CAJ2512122.1"/>
    </source>
</evidence>
<dbReference type="PANTHER" id="PTHR37544:SF3">
    <property type="entry name" value="SPRAY"/>
    <property type="match status" value="1"/>
</dbReference>
<feature type="compositionally biased region" description="Polar residues" evidence="1">
    <location>
        <begin position="163"/>
        <end position="178"/>
    </location>
</feature>
<sequence>MSHIATAPHGGRVVVGTLPRSHASSPFYEHGDNIYNQGHDERYETHMAPYDGRYCDGPVQHGARDTGSTKHNKDHPHLVGVWQVSPEGQRHTPVVDRVRPNYKPSALRWPFLTSLLAILLALVALLGYALHALPVLDVEMDVLSGGLDARAFKRQASASEFLPSTVTDDAGATSTRPQSDFGDVGTVTVSESVTVTPIIASTKPTEDFGKVGSVTVTASIASSKASGDYGDVGTVSVTQPTVSGAPPSDHGMVGTVGVTATLTQQLAPTFVTPQATVLTDAQGIPTATSTSTPAPVSTLQSTTLTNSLGQPTASQVTIALVTPSVTVATNAQGMPTATITSYPVIPTDENVVVTTTYISYGQYFLGAFFPTLVAILLAIPIRILNLNAKIFQPWHELTHAQGVTGRESLCLQTGGWRSVVTSVRSLFGGQALVFLTTVLTLASSLLIPLSAEAVALSLHGSCTKGGGTAKNCAYELSVFSQAAKSTLALLAMMGFLVLLIVALLLRWQSGVSTNPWSICGVASLSLNRDVRDLFTGLPAGIDAGKMPEGLLDSVIGDRIFQLGYFYNANEVLEYGIMLHDGFAANHPLYQGRGVSQDQVTEEHPASRAAETKHHLPFLMLGFLGRILFLSVLGGLLALVLYYNNTGGDTPFERFMASESFGVRFLFTGVGVVISFFWASFFNSIAIMSPYQQLAQSPQQARRSILVAPPTNAFSGLWSSIRRRHGFLAVVALTSILSEFLTIFLGNIPFRVTQTFLVHNICTWTAVGIICIMVLVVLCSFFLKWPHMPVDPSTVAGAMYYVCDSWMLSHFEGLSTLDKKERDWKVNGMGLRYEFGEMDGVSGTRRVGIDASEGGIWDP</sequence>
<feature type="transmembrane region" description="Helical" evidence="2">
    <location>
        <begin position="617"/>
        <end position="642"/>
    </location>
</feature>
<feature type="transmembrane region" description="Helical" evidence="2">
    <location>
        <begin position="363"/>
        <end position="384"/>
    </location>
</feature>
<keyword evidence="2" id="KW-1133">Transmembrane helix</keyword>
<dbReference type="Proteomes" id="UP001295740">
    <property type="component" value="Unassembled WGS sequence"/>
</dbReference>
<organism evidence="3 4">
    <name type="scientific">Anthostomella pinea</name>
    <dbReference type="NCBI Taxonomy" id="933095"/>
    <lineage>
        <taxon>Eukaryota</taxon>
        <taxon>Fungi</taxon>
        <taxon>Dikarya</taxon>
        <taxon>Ascomycota</taxon>
        <taxon>Pezizomycotina</taxon>
        <taxon>Sordariomycetes</taxon>
        <taxon>Xylariomycetidae</taxon>
        <taxon>Xylariales</taxon>
        <taxon>Xylariaceae</taxon>
        <taxon>Anthostomella</taxon>
    </lineage>
</organism>
<feature type="transmembrane region" description="Helical" evidence="2">
    <location>
        <begin position="431"/>
        <end position="451"/>
    </location>
</feature>